<keyword evidence="5 7" id="KW-0472">Membrane</keyword>
<dbReference type="EMBL" id="CP019948">
    <property type="protein sequence ID" value="ARN81793.1"/>
    <property type="molecule type" value="Genomic_DNA"/>
</dbReference>
<dbReference type="Pfam" id="PF03772">
    <property type="entry name" value="Competence"/>
    <property type="match status" value="1"/>
</dbReference>
<feature type="transmembrane region" description="Helical" evidence="7">
    <location>
        <begin position="508"/>
        <end position="528"/>
    </location>
</feature>
<feature type="transmembrane region" description="Helical" evidence="7">
    <location>
        <begin position="284"/>
        <end position="305"/>
    </location>
</feature>
<dbReference type="KEGG" id="mbry:B1812_12680"/>
<evidence type="ECO:0000256" key="4">
    <source>
        <dbReference type="ARBA" id="ARBA00022989"/>
    </source>
</evidence>
<evidence type="ECO:0000313" key="11">
    <source>
        <dbReference type="Proteomes" id="UP000193978"/>
    </source>
</evidence>
<keyword evidence="4 7" id="KW-1133">Transmembrane helix</keyword>
<feature type="transmembrane region" description="Helical" evidence="7">
    <location>
        <begin position="67"/>
        <end position="85"/>
    </location>
</feature>
<dbReference type="PANTHER" id="PTHR30619:SF1">
    <property type="entry name" value="RECOMBINATION PROTEIN 2"/>
    <property type="match status" value="1"/>
</dbReference>
<evidence type="ECO:0000256" key="3">
    <source>
        <dbReference type="ARBA" id="ARBA00022692"/>
    </source>
</evidence>
<feature type="transmembrane region" description="Helical" evidence="7">
    <location>
        <begin position="540"/>
        <end position="558"/>
    </location>
</feature>
<dbReference type="InterPro" id="IPR025405">
    <property type="entry name" value="DUF4131"/>
</dbReference>
<dbReference type="PANTHER" id="PTHR30619">
    <property type="entry name" value="DNA INTERNALIZATION/COMPETENCE PROTEIN COMEC/REC2"/>
    <property type="match status" value="1"/>
</dbReference>
<gene>
    <name evidence="10" type="ORF">B1812_12680</name>
</gene>
<feature type="transmembrane region" description="Helical" evidence="7">
    <location>
        <begin position="481"/>
        <end position="501"/>
    </location>
</feature>
<evidence type="ECO:0000259" key="9">
    <source>
        <dbReference type="Pfam" id="PF13567"/>
    </source>
</evidence>
<dbReference type="Pfam" id="PF13567">
    <property type="entry name" value="DUF4131"/>
    <property type="match status" value="1"/>
</dbReference>
<dbReference type="AlphaFoldDB" id="A0A1W6MW22"/>
<keyword evidence="11" id="KW-1185">Reference proteome</keyword>
<accession>A0A1W6MW22</accession>
<dbReference type="OrthoDB" id="9790149at2"/>
<feature type="transmembrane region" description="Helical" evidence="7">
    <location>
        <begin position="91"/>
        <end position="110"/>
    </location>
</feature>
<keyword evidence="3 7" id="KW-0812">Transmembrane</keyword>
<feature type="transmembrane region" description="Helical" evidence="7">
    <location>
        <begin position="350"/>
        <end position="368"/>
    </location>
</feature>
<sequence length="747" mass="79756">MRVLIGQAAGAAGFRRLPDLPALALRLGRALRLALDREIALRRLFLWTPVAAGAGALLYFGAEREPSLWAALALLLTTAGLAFAARTHPRLFTPLVVFACLSGGFFSAAWRAARVEAPTLTRVGVGELTGFVEELDPRREGARFLLQVASAEGLPDGTKPARVRLTLHGEPHFSAGDFVVLKARLMPPAQASLPAGYDFARDAYFQRLGGVGNVLGRVETMPPPDPASFSLRFFAGIDRFRNALAARVYERLQGDTGAIAAAMVSGKRDYLSDDAKELIRKAGIFHIVTISGIQMSLVAGVFFVGLRRLFALSRTLALNYPIKKWAAALAILGAVLYDLATGSRVGTERALVMTLVMLVAILFDRPAMSMRNLAFAAFFVILFEPEALLGASFQLSFAAVAALIAVYETRADARFVLRGEAQPRIGLDSPWERFVSALSHVATLGPAAALLTTFCATLATASFMANDFHELSPYVLVGNPLTLAVIEFFAVPCALLGAALYPLGLDGLLWMYLGLGIELVLKIAHLIAAAPGAGLPVKSFAPSAIFFLTLALLSVVLWRSALMRLTAVPFLLIGLFGAAAEPPFDLAVAPSGETAALRVEGGELALMGRRSNDFAAEQWLRADADPRTPKQAGRATCDDLGCVAKARGGQMVALVTKREALLEDCAKADVLIAPFNVPQACGAKIVIDRSKLAETGAATLRFADNGAEWTTARARGEDRPWSKAPKARPAPPRSVATEAKREEAAEE</sequence>
<feature type="compositionally biased region" description="Basic and acidic residues" evidence="6">
    <location>
        <begin position="738"/>
        <end position="747"/>
    </location>
</feature>
<evidence type="ECO:0000256" key="2">
    <source>
        <dbReference type="ARBA" id="ARBA00022475"/>
    </source>
</evidence>
<evidence type="ECO:0000313" key="10">
    <source>
        <dbReference type="EMBL" id="ARN81793.1"/>
    </source>
</evidence>
<feature type="region of interest" description="Disordered" evidence="6">
    <location>
        <begin position="708"/>
        <end position="747"/>
    </location>
</feature>
<dbReference type="STRING" id="655015.B1812_12680"/>
<dbReference type="GO" id="GO:0005886">
    <property type="term" value="C:plasma membrane"/>
    <property type="evidence" value="ECO:0007669"/>
    <property type="project" value="UniProtKB-SubCell"/>
</dbReference>
<evidence type="ECO:0000256" key="7">
    <source>
        <dbReference type="SAM" id="Phobius"/>
    </source>
</evidence>
<dbReference type="NCBIfam" id="TIGR00360">
    <property type="entry name" value="ComEC_N-term"/>
    <property type="match status" value="1"/>
</dbReference>
<name>A0A1W6MW22_9HYPH</name>
<feature type="domain" description="ComEC/Rec2-related protein" evidence="8">
    <location>
        <begin position="263"/>
        <end position="560"/>
    </location>
</feature>
<feature type="domain" description="DUF4131" evidence="9">
    <location>
        <begin position="66"/>
        <end position="216"/>
    </location>
</feature>
<feature type="transmembrane region" description="Helical" evidence="7">
    <location>
        <begin position="325"/>
        <end position="343"/>
    </location>
</feature>
<comment type="subcellular location">
    <subcellularLocation>
        <location evidence="1">Cell membrane</location>
        <topology evidence="1">Multi-pass membrane protein</topology>
    </subcellularLocation>
</comment>
<feature type="transmembrane region" description="Helical" evidence="7">
    <location>
        <begin position="40"/>
        <end position="60"/>
    </location>
</feature>
<proteinExistence type="predicted"/>
<reference evidence="10 11" key="1">
    <citation type="submission" date="2017-02" db="EMBL/GenBank/DDBJ databases">
        <authorList>
            <person name="Peterson S.W."/>
        </authorList>
    </citation>
    <scope>NUCLEOTIDE SEQUENCE [LARGE SCALE GENOMIC DNA]</scope>
    <source>
        <strain evidence="10 11">S285</strain>
    </source>
</reference>
<evidence type="ECO:0000256" key="1">
    <source>
        <dbReference type="ARBA" id="ARBA00004651"/>
    </source>
</evidence>
<feature type="transmembrane region" description="Helical" evidence="7">
    <location>
        <begin position="388"/>
        <end position="407"/>
    </location>
</feature>
<evidence type="ECO:0000259" key="8">
    <source>
        <dbReference type="Pfam" id="PF03772"/>
    </source>
</evidence>
<dbReference type="InterPro" id="IPR052159">
    <property type="entry name" value="Competence_DNA_uptake"/>
</dbReference>
<feature type="transmembrane region" description="Helical" evidence="7">
    <location>
        <begin position="441"/>
        <end position="461"/>
    </location>
</feature>
<keyword evidence="2" id="KW-1003">Cell membrane</keyword>
<evidence type="ECO:0000256" key="6">
    <source>
        <dbReference type="SAM" id="MobiDB-lite"/>
    </source>
</evidence>
<dbReference type="InterPro" id="IPR004477">
    <property type="entry name" value="ComEC_N"/>
</dbReference>
<protein>
    <submittedName>
        <fullName evidence="10">Competence protein ComEC</fullName>
    </submittedName>
</protein>
<organism evidence="10 11">
    <name type="scientific">Methylocystis bryophila</name>
    <dbReference type="NCBI Taxonomy" id="655015"/>
    <lineage>
        <taxon>Bacteria</taxon>
        <taxon>Pseudomonadati</taxon>
        <taxon>Pseudomonadota</taxon>
        <taxon>Alphaproteobacteria</taxon>
        <taxon>Hyphomicrobiales</taxon>
        <taxon>Methylocystaceae</taxon>
        <taxon>Methylocystis</taxon>
    </lineage>
</organism>
<dbReference type="Proteomes" id="UP000193978">
    <property type="component" value="Chromosome"/>
</dbReference>
<evidence type="ECO:0000256" key="5">
    <source>
        <dbReference type="ARBA" id="ARBA00023136"/>
    </source>
</evidence>